<proteinExistence type="inferred from homology"/>
<dbReference type="PROSITE" id="PS00436">
    <property type="entry name" value="PEROXIDASE_2"/>
    <property type="match status" value="1"/>
</dbReference>
<evidence type="ECO:0000256" key="6">
    <source>
        <dbReference type="ARBA" id="ARBA00023324"/>
    </source>
</evidence>
<evidence type="ECO:0000256" key="8">
    <source>
        <dbReference type="ARBA" id="ARBA00051651"/>
    </source>
</evidence>
<evidence type="ECO:0000256" key="12">
    <source>
        <dbReference type="SAM" id="MobiDB-lite"/>
    </source>
</evidence>
<dbReference type="InterPro" id="IPR002016">
    <property type="entry name" value="Haem_peroxidase"/>
</dbReference>
<dbReference type="PANTHER" id="PTHR30555:SF6">
    <property type="entry name" value="CATALASE-PEROXIDASE"/>
    <property type="match status" value="1"/>
</dbReference>
<dbReference type="InterPro" id="IPR010255">
    <property type="entry name" value="Haem_peroxidase_sf"/>
</dbReference>
<evidence type="ECO:0000259" key="13">
    <source>
        <dbReference type="PROSITE" id="PS50873"/>
    </source>
</evidence>
<evidence type="ECO:0000256" key="9">
    <source>
        <dbReference type="ARBA" id="ARBA00060838"/>
    </source>
</evidence>
<dbReference type="InterPro" id="IPR019794">
    <property type="entry name" value="Peroxidases_AS"/>
</dbReference>
<evidence type="ECO:0000256" key="11">
    <source>
        <dbReference type="RuleBase" id="RU003451"/>
    </source>
</evidence>
<comment type="cofactor">
    <cofactor evidence="10">
        <name>heme b</name>
        <dbReference type="ChEBI" id="CHEBI:60344"/>
    </cofactor>
    <text evidence="10">Binds 1 heme b (iron(II)-protoporphyrin IX) group per dimer.</text>
</comment>
<dbReference type="PROSITE" id="PS50873">
    <property type="entry name" value="PEROXIDASE_4"/>
    <property type="match status" value="1"/>
</dbReference>
<keyword evidence="6 10" id="KW-0376">Hydrogen peroxide</keyword>
<gene>
    <name evidence="10" type="primary">katG</name>
    <name evidence="14" type="ORF">B7Z01_03785</name>
</gene>
<dbReference type="HAMAP" id="MF_01961">
    <property type="entry name" value="Catal_peroxid"/>
    <property type="match status" value="1"/>
</dbReference>
<dbReference type="GO" id="GO:0004096">
    <property type="term" value="F:catalase activity"/>
    <property type="evidence" value="ECO:0007669"/>
    <property type="project" value="UniProtKB-UniRule"/>
</dbReference>
<dbReference type="FunFam" id="1.10.420.10:FF:000004">
    <property type="entry name" value="Catalase-peroxidase"/>
    <property type="match status" value="1"/>
</dbReference>
<dbReference type="PANTHER" id="PTHR30555">
    <property type="entry name" value="HYDROPEROXIDASE I, BIFUNCTIONAL CATALASE-PEROXIDASE"/>
    <property type="match status" value="1"/>
</dbReference>
<evidence type="ECO:0000313" key="14">
    <source>
        <dbReference type="EMBL" id="OYX35013.1"/>
    </source>
</evidence>
<dbReference type="NCBIfam" id="TIGR00198">
    <property type="entry name" value="cat_per_HPI"/>
    <property type="match status" value="1"/>
</dbReference>
<feature type="binding site" description="axial binding residue" evidence="10">
    <location>
        <position position="268"/>
    </location>
    <ligand>
        <name>heme b</name>
        <dbReference type="ChEBI" id="CHEBI:60344"/>
    </ligand>
    <ligandPart>
        <name>Fe</name>
        <dbReference type="ChEBI" id="CHEBI:18248"/>
    </ligandPart>
</feature>
<dbReference type="CDD" id="cd08200">
    <property type="entry name" value="catalase_peroxidase_2"/>
    <property type="match status" value="1"/>
</dbReference>
<evidence type="ECO:0000256" key="2">
    <source>
        <dbReference type="ARBA" id="ARBA00022617"/>
    </source>
</evidence>
<dbReference type="GO" id="GO:0005829">
    <property type="term" value="C:cytosol"/>
    <property type="evidence" value="ECO:0007669"/>
    <property type="project" value="TreeGrafter"/>
</dbReference>
<accession>A0A258FSZ2</accession>
<comment type="catalytic activity">
    <reaction evidence="7 10 11">
        <text>2 H2O2 = O2 + 2 H2O</text>
        <dbReference type="Rhea" id="RHEA:20309"/>
        <dbReference type="ChEBI" id="CHEBI:15377"/>
        <dbReference type="ChEBI" id="CHEBI:15379"/>
        <dbReference type="ChEBI" id="CHEBI:16240"/>
        <dbReference type="EC" id="1.11.1.21"/>
    </reaction>
</comment>
<name>A0A258FSZ2_9CAUL</name>
<evidence type="ECO:0000256" key="1">
    <source>
        <dbReference type="ARBA" id="ARBA00022559"/>
    </source>
</evidence>
<comment type="caution">
    <text evidence="10">Lacks conserved residue(s) required for the propagation of feature annotation.</text>
</comment>
<comment type="caution">
    <text evidence="14">The sequence shown here is derived from an EMBL/GenBank/DDBJ whole genome shotgun (WGS) entry which is preliminary data.</text>
</comment>
<comment type="subunit">
    <text evidence="10">Homodimer or homotetramer.</text>
</comment>
<feature type="cross-link" description="Tryptophyl-tyrosyl-methioninium (Tyr-Met) (with Trp-98)" evidence="10">
    <location>
        <begin position="227"/>
        <end position="253"/>
    </location>
</feature>
<dbReference type="Pfam" id="PF00141">
    <property type="entry name" value="peroxidase"/>
    <property type="match status" value="2"/>
</dbReference>
<evidence type="ECO:0000256" key="3">
    <source>
        <dbReference type="ARBA" id="ARBA00022723"/>
    </source>
</evidence>
<dbReference type="SUPFAM" id="SSF48113">
    <property type="entry name" value="Heme-dependent peroxidases"/>
    <property type="match status" value="2"/>
</dbReference>
<dbReference type="Gene3D" id="1.10.420.10">
    <property type="entry name" value="Peroxidase, domain 2"/>
    <property type="match status" value="2"/>
</dbReference>
<evidence type="ECO:0000256" key="5">
    <source>
        <dbReference type="ARBA" id="ARBA00023004"/>
    </source>
</evidence>
<feature type="domain" description="Plant heme peroxidase family profile" evidence="13">
    <location>
        <begin position="132"/>
        <end position="414"/>
    </location>
</feature>
<feature type="site" description="Transition state stabilizer" evidence="10">
    <location>
        <position position="95"/>
    </location>
</feature>
<dbReference type="AlphaFoldDB" id="A0A258FSZ2"/>
<evidence type="ECO:0000256" key="10">
    <source>
        <dbReference type="HAMAP-Rule" id="MF_01961"/>
    </source>
</evidence>
<dbReference type="PRINTS" id="PR00460">
    <property type="entry name" value="BPEROXIDASE"/>
</dbReference>
<dbReference type="Gene3D" id="1.10.520.10">
    <property type="match status" value="2"/>
</dbReference>
<dbReference type="EMBL" id="NCEB01000006">
    <property type="protein sequence ID" value="OYX35013.1"/>
    <property type="molecule type" value="Genomic_DNA"/>
</dbReference>
<evidence type="ECO:0000256" key="4">
    <source>
        <dbReference type="ARBA" id="ARBA00023002"/>
    </source>
</evidence>
<reference evidence="14 15" key="1">
    <citation type="submission" date="2017-03" db="EMBL/GenBank/DDBJ databases">
        <title>Lifting the veil on microbial sulfur biogeochemistry in mining wastewaters.</title>
        <authorList>
            <person name="Kantor R.S."/>
            <person name="Colenbrander Nelson T."/>
            <person name="Marshall S."/>
            <person name="Bennett D."/>
            <person name="Apte S."/>
            <person name="Camacho D."/>
            <person name="Thomas B.C."/>
            <person name="Warren L.A."/>
            <person name="Banfield J.F."/>
        </authorList>
    </citation>
    <scope>NUCLEOTIDE SEQUENCE [LARGE SCALE GENOMIC DNA]</scope>
    <source>
        <strain evidence="14">32-69-9</strain>
    </source>
</reference>
<feature type="active site" description="Proton acceptor" evidence="10">
    <location>
        <position position="99"/>
    </location>
</feature>
<keyword evidence="5 10" id="KW-0408">Iron</keyword>
<protein>
    <recommendedName>
        <fullName evidence="10 11">Catalase-peroxidase</fullName>
        <shortName evidence="10">CP</shortName>
        <ecNumber evidence="10 11">1.11.1.21</ecNumber>
    </recommendedName>
    <alternativeName>
        <fullName evidence="10">Peroxidase/catalase</fullName>
    </alternativeName>
</protein>
<dbReference type="GO" id="GO:0046872">
    <property type="term" value="F:metal ion binding"/>
    <property type="evidence" value="ECO:0007669"/>
    <property type="project" value="UniProtKB-KW"/>
</dbReference>
<dbReference type="FunFam" id="1.10.520.10:FF:000002">
    <property type="entry name" value="Catalase-peroxidase"/>
    <property type="match status" value="1"/>
</dbReference>
<keyword evidence="4 10" id="KW-0560">Oxidoreductase</keyword>
<comment type="similarity">
    <text evidence="9 10 11">Belongs to the peroxidase family. Peroxidase/catalase subfamily.</text>
</comment>
<dbReference type="GO" id="GO:0070301">
    <property type="term" value="P:cellular response to hydrogen peroxide"/>
    <property type="evidence" value="ECO:0007669"/>
    <property type="project" value="TreeGrafter"/>
</dbReference>
<organism evidence="14 15">
    <name type="scientific">Brevundimonas subvibrioides</name>
    <dbReference type="NCBI Taxonomy" id="74313"/>
    <lineage>
        <taxon>Bacteria</taxon>
        <taxon>Pseudomonadati</taxon>
        <taxon>Pseudomonadota</taxon>
        <taxon>Alphaproteobacteria</taxon>
        <taxon>Caulobacterales</taxon>
        <taxon>Caulobacteraceae</taxon>
        <taxon>Brevundimonas</taxon>
    </lineage>
</organism>
<keyword evidence="2 10" id="KW-0349">Heme</keyword>
<dbReference type="NCBIfam" id="NF011635">
    <property type="entry name" value="PRK15061.1"/>
    <property type="match status" value="1"/>
</dbReference>
<sequence>MDGENSPLSDPSKKAAAKRALLGRTNRDWWPNTLAVDILHQHGKTGDPMGDGFSYAEAFKSIDYEGLKRDLTALMTDSQPWWPADYGHYGPFFIRMAWHAAGTYRTGDGRGGSSSGQQRFAPLNSWPDNGNLDKARRLLWPIKQKYGANISWADLFILTGNVAIESMGGPVFGFGGGRADVWEPEKDVYWGTEEEWVGSEGAPTRIQPDKEMALEEPLAAIQMGLIYVNPEGPGGVPEALQSARDIRITFARMGMDDVETAALTAGGHTFGKAHGAGDASKVGVAPEGGDIALQGLGWISGHESGIGDHTITSGIEGAWTPTPVTWDMSYFDMLLDHEYELVRSPAGAKQWQPVGNPAETLAPAAHTPGKKVPTMMTTADMAFKVDPEYRKIMEKFRAEPAWFADQFARAWFKLCHRDMGPKARYLGPEVPAEDLIWQDPIPAHMGPKLSDADVKTLKDHIAASGLSVGDLVRTAWASAATWRGSDHRGGANGARIRLEPQRSWDVNEPEKLSRVLAVYEDIKARSGLNVSIADLIVLGGSVGIEQAAKAAGHDVVVPFTPGRTDATAEQTDAESFAVLEPRADGFRNYLQVKFNVPTEELLIDRAQLLGLTAPQMTALVGGLRVLGINHKDARDGVFTDRPGQLTNDFFVNLLDMSTAWKQVDDTSDETFVGTDRITGERRWTATRTDLVFGSNSQLRAIAEVFAEGQSQEVFLNTFIKAWTQVMENDRYDIPKRALHAEKLAA</sequence>
<comment type="catalytic activity">
    <reaction evidence="8 10 11">
        <text>H2O2 + AH2 = A + 2 H2O</text>
        <dbReference type="Rhea" id="RHEA:30275"/>
        <dbReference type="ChEBI" id="CHEBI:13193"/>
        <dbReference type="ChEBI" id="CHEBI:15377"/>
        <dbReference type="ChEBI" id="CHEBI:16240"/>
        <dbReference type="ChEBI" id="CHEBI:17499"/>
        <dbReference type="EC" id="1.11.1.21"/>
    </reaction>
</comment>
<dbReference type="EC" id="1.11.1.21" evidence="10 11"/>
<dbReference type="GO" id="GO:0042744">
    <property type="term" value="P:hydrogen peroxide catabolic process"/>
    <property type="evidence" value="ECO:0007669"/>
    <property type="project" value="UniProtKB-KW"/>
</dbReference>
<dbReference type="InterPro" id="IPR000763">
    <property type="entry name" value="Catalase_peroxidase"/>
</dbReference>
<evidence type="ECO:0000313" key="15">
    <source>
        <dbReference type="Proteomes" id="UP000215595"/>
    </source>
</evidence>
<comment type="function">
    <text evidence="10">Bifunctional enzyme with both catalase and broad-spectrum peroxidase activity.</text>
</comment>
<dbReference type="GO" id="GO:0020037">
    <property type="term" value="F:heme binding"/>
    <property type="evidence" value="ECO:0007669"/>
    <property type="project" value="InterPro"/>
</dbReference>
<keyword evidence="1 10" id="KW-0575">Peroxidase</keyword>
<evidence type="ECO:0000256" key="7">
    <source>
        <dbReference type="ARBA" id="ARBA00049145"/>
    </source>
</evidence>
<dbReference type="PRINTS" id="PR00458">
    <property type="entry name" value="PEROXIDASE"/>
</dbReference>
<keyword evidence="3 10" id="KW-0479">Metal-binding</keyword>
<dbReference type="Proteomes" id="UP000215595">
    <property type="component" value="Unassembled WGS sequence"/>
</dbReference>
<feature type="region of interest" description="Disordered" evidence="12">
    <location>
        <begin position="107"/>
        <end position="126"/>
    </location>
</feature>
<comment type="PTM">
    <text evidence="10">Formation of the three residue Trp-Tyr-Met cross-link is important for the catalase, but not the peroxidase activity of the enzyme.</text>
</comment>